<comment type="caution">
    <text evidence="10">The sequence shown here is derived from an EMBL/GenBank/DDBJ whole genome shotgun (WGS) entry which is preliminary data.</text>
</comment>
<evidence type="ECO:0000256" key="6">
    <source>
        <dbReference type="ARBA" id="ARBA00022777"/>
    </source>
</evidence>
<dbReference type="InterPro" id="IPR011495">
    <property type="entry name" value="Sig_transdc_His_kin_sub2_dim/P"/>
</dbReference>
<dbReference type="InterPro" id="IPR022066">
    <property type="entry name" value="PdtaS_GAF"/>
</dbReference>
<dbReference type="PROSITE" id="PS50109">
    <property type="entry name" value="HIS_KIN"/>
    <property type="match status" value="1"/>
</dbReference>
<dbReference type="SUPFAM" id="SSF55785">
    <property type="entry name" value="PYP-like sensor domain (PAS domain)"/>
    <property type="match status" value="1"/>
</dbReference>
<dbReference type="EMBL" id="BSUJ01000001">
    <property type="protein sequence ID" value="GMA18569.1"/>
    <property type="molecule type" value="Genomic_DNA"/>
</dbReference>
<dbReference type="SUPFAM" id="SSF55874">
    <property type="entry name" value="ATPase domain of HSP90 chaperone/DNA topoisomerase II/histidine kinase"/>
    <property type="match status" value="1"/>
</dbReference>
<evidence type="ECO:0000313" key="10">
    <source>
        <dbReference type="EMBL" id="GMA18569.1"/>
    </source>
</evidence>
<organism evidence="10 11">
    <name type="scientific">Arsenicicoccus piscis</name>
    <dbReference type="NCBI Taxonomy" id="673954"/>
    <lineage>
        <taxon>Bacteria</taxon>
        <taxon>Bacillati</taxon>
        <taxon>Actinomycetota</taxon>
        <taxon>Actinomycetes</taxon>
        <taxon>Micrococcales</taxon>
        <taxon>Intrasporangiaceae</taxon>
        <taxon>Arsenicicoccus</taxon>
    </lineage>
</organism>
<dbReference type="Proteomes" id="UP001157109">
    <property type="component" value="Unassembled WGS sequence"/>
</dbReference>
<keyword evidence="7" id="KW-0067">ATP-binding</keyword>
<dbReference type="Pfam" id="PF02518">
    <property type="entry name" value="HATPase_c"/>
    <property type="match status" value="1"/>
</dbReference>
<feature type="domain" description="Histidine kinase" evidence="9">
    <location>
        <begin position="296"/>
        <end position="496"/>
    </location>
</feature>
<dbReference type="Pfam" id="PF12282">
    <property type="entry name" value="GAF_PdtaS"/>
    <property type="match status" value="1"/>
</dbReference>
<comment type="catalytic activity">
    <reaction evidence="1">
        <text>ATP + protein L-histidine = ADP + protein N-phospho-L-histidine.</text>
        <dbReference type="EC" id="2.7.13.3"/>
    </reaction>
</comment>
<dbReference type="InterPro" id="IPR004358">
    <property type="entry name" value="Sig_transdc_His_kin-like_C"/>
</dbReference>
<keyword evidence="6 10" id="KW-0418">Kinase</keyword>
<dbReference type="EC" id="2.7.13.3" evidence="2"/>
<evidence type="ECO:0000256" key="7">
    <source>
        <dbReference type="ARBA" id="ARBA00022840"/>
    </source>
</evidence>
<dbReference type="PRINTS" id="PR00344">
    <property type="entry name" value="BCTRLSENSOR"/>
</dbReference>
<keyword evidence="3" id="KW-0597">Phosphoprotein</keyword>
<dbReference type="InterPro" id="IPR005467">
    <property type="entry name" value="His_kinase_dom"/>
</dbReference>
<evidence type="ECO:0000259" key="9">
    <source>
        <dbReference type="PROSITE" id="PS50109"/>
    </source>
</evidence>
<dbReference type="InterPro" id="IPR036890">
    <property type="entry name" value="HATPase_C_sf"/>
</dbReference>
<evidence type="ECO:0000256" key="5">
    <source>
        <dbReference type="ARBA" id="ARBA00022741"/>
    </source>
</evidence>
<reference evidence="11" key="1">
    <citation type="journal article" date="2019" name="Int. J. Syst. Evol. Microbiol.">
        <title>The Global Catalogue of Microorganisms (GCM) 10K type strain sequencing project: providing services to taxonomists for standard genome sequencing and annotation.</title>
        <authorList>
            <consortium name="The Broad Institute Genomics Platform"/>
            <consortium name="The Broad Institute Genome Sequencing Center for Infectious Disease"/>
            <person name="Wu L."/>
            <person name="Ma J."/>
        </authorList>
    </citation>
    <scope>NUCLEOTIDE SEQUENCE [LARGE SCALE GENOMIC DNA]</scope>
    <source>
        <strain evidence="11">NBRC 105830</strain>
    </source>
</reference>
<name>A0ABQ6HLK9_9MICO</name>
<evidence type="ECO:0000256" key="4">
    <source>
        <dbReference type="ARBA" id="ARBA00022679"/>
    </source>
</evidence>
<dbReference type="PANTHER" id="PTHR41523:SF8">
    <property type="entry name" value="ETHYLENE RESPONSE SENSOR PROTEIN"/>
    <property type="match status" value="1"/>
</dbReference>
<dbReference type="Gene3D" id="3.30.450.20">
    <property type="entry name" value="PAS domain"/>
    <property type="match status" value="1"/>
</dbReference>
<dbReference type="InterPro" id="IPR035965">
    <property type="entry name" value="PAS-like_dom_sf"/>
</dbReference>
<keyword evidence="5" id="KW-0547">Nucleotide-binding</keyword>
<evidence type="ECO:0000256" key="1">
    <source>
        <dbReference type="ARBA" id="ARBA00000085"/>
    </source>
</evidence>
<keyword evidence="8" id="KW-0902">Two-component regulatory system</keyword>
<dbReference type="Pfam" id="PF07568">
    <property type="entry name" value="HisKA_2"/>
    <property type="match status" value="1"/>
</dbReference>
<dbReference type="GO" id="GO:0016301">
    <property type="term" value="F:kinase activity"/>
    <property type="evidence" value="ECO:0007669"/>
    <property type="project" value="UniProtKB-KW"/>
</dbReference>
<gene>
    <name evidence="10" type="ORF">GCM10025862_05900</name>
</gene>
<dbReference type="InterPro" id="IPR003594">
    <property type="entry name" value="HATPase_dom"/>
</dbReference>
<proteinExistence type="predicted"/>
<dbReference type="PANTHER" id="PTHR41523">
    <property type="entry name" value="TWO-COMPONENT SYSTEM SENSOR PROTEIN"/>
    <property type="match status" value="1"/>
</dbReference>
<evidence type="ECO:0000313" key="11">
    <source>
        <dbReference type="Proteomes" id="UP001157109"/>
    </source>
</evidence>
<dbReference type="SMART" id="SM00387">
    <property type="entry name" value="HATPase_c"/>
    <property type="match status" value="1"/>
</dbReference>
<dbReference type="Pfam" id="PF08448">
    <property type="entry name" value="PAS_4"/>
    <property type="match status" value="1"/>
</dbReference>
<keyword evidence="11" id="KW-1185">Reference proteome</keyword>
<evidence type="ECO:0000256" key="2">
    <source>
        <dbReference type="ARBA" id="ARBA00012438"/>
    </source>
</evidence>
<dbReference type="InterPro" id="IPR013656">
    <property type="entry name" value="PAS_4"/>
</dbReference>
<evidence type="ECO:0000256" key="3">
    <source>
        <dbReference type="ARBA" id="ARBA00022553"/>
    </source>
</evidence>
<accession>A0ABQ6HLK9</accession>
<keyword evidence="4" id="KW-0808">Transferase</keyword>
<sequence>MTVVATLTDVLRDETSLSDYEIDWLRFLVGDWQIISDLAFADLVLWVPTTAGEWLAVAHVRPTTGRMVFVEDVVGTRTPKTRRPLLNEAMKTRRIVRDQDPGWLDDDGIRQDAIPVVCAGRAVAMVSRCTNPAYLRVPSRLELIYQTTGDALCTMIASGDYPHKEVPTGLRRGSPRVSDGLIRLDIEGHVTYASPNAISALHRLGHNGVVVGESLAEIATSVLRDHAPVDETLALVVTGRAPWRTEIETRAAHVTLRAIPLTQRGTRSGAAILLRDVSELRRRERELMTKDATIREIHHRVKNNLQTVAAVLRLQARRLPEGEARTALDEAVRRVGTIALVHETLSRGFDEMVDFDDIARRAINSFVDVARTDVPVHTRLIGSFGRLRAEDATSLSMIVTELVSNAVEHGLAESGGTLTIEATREADPTPEEEDGEVLTVTVTDDGAGVPEGWSPEGKGLGTQIVSSLVEDLRGRITWERGDPAGTRVQFTARLRPPRD</sequence>
<dbReference type="Gene3D" id="3.30.565.10">
    <property type="entry name" value="Histidine kinase-like ATPase, C-terminal domain"/>
    <property type="match status" value="1"/>
</dbReference>
<evidence type="ECO:0000256" key="8">
    <source>
        <dbReference type="ARBA" id="ARBA00023012"/>
    </source>
</evidence>
<dbReference type="InterPro" id="IPR038424">
    <property type="entry name" value="H_kinase_PdtaS_GAF_sf"/>
</dbReference>
<protein>
    <recommendedName>
        <fullName evidence="2">histidine kinase</fullName>
        <ecNumber evidence="2">2.7.13.3</ecNumber>
    </recommendedName>
</protein>
<dbReference type="Gene3D" id="3.30.450.280">
    <property type="entry name" value="GAF domain"/>
    <property type="match status" value="1"/>
</dbReference>